<dbReference type="EMBL" id="AP022642">
    <property type="protein sequence ID" value="BCA28595.1"/>
    <property type="molecule type" value="Genomic_DNA"/>
</dbReference>
<feature type="signal peptide" evidence="1">
    <location>
        <begin position="1"/>
        <end position="24"/>
    </location>
</feature>
<dbReference type="GeneID" id="57397796"/>
<dbReference type="Gene3D" id="2.40.100.20">
    <property type="match status" value="1"/>
</dbReference>
<dbReference type="SUPFAM" id="SSF50891">
    <property type="entry name" value="Cyclophilin-like"/>
    <property type="match status" value="1"/>
</dbReference>
<proteinExistence type="predicted"/>
<name>A0A679GEP3_9GAMM</name>
<evidence type="ECO:0000313" key="4">
    <source>
        <dbReference type="Proteomes" id="UP000501237"/>
    </source>
</evidence>
<evidence type="ECO:0000256" key="1">
    <source>
        <dbReference type="SAM" id="SignalP"/>
    </source>
</evidence>
<evidence type="ECO:0000259" key="2">
    <source>
        <dbReference type="Pfam" id="PF18050"/>
    </source>
</evidence>
<evidence type="ECO:0000313" key="3">
    <source>
        <dbReference type="EMBL" id="BCA28595.1"/>
    </source>
</evidence>
<dbReference type="Pfam" id="PF18050">
    <property type="entry name" value="Cyclophil_like2"/>
    <property type="match status" value="1"/>
</dbReference>
<feature type="chain" id="PRO_5025674096" description="Cyclophilin-like domain-containing protein" evidence="1">
    <location>
        <begin position="25"/>
        <end position="150"/>
    </location>
</feature>
<accession>A0A679GEP3</accession>
<dbReference type="InterPro" id="IPR041183">
    <property type="entry name" value="Cyclophilin-like"/>
</dbReference>
<dbReference type="RefSeq" id="WP_232060828.1">
    <property type="nucleotide sequence ID" value="NZ_AP022642.1"/>
</dbReference>
<reference evidence="3 4" key="1">
    <citation type="journal article" date="2020" name="Microbiol. Resour. Announc.">
        <title>Complete genome sequence of Pseudomonas otitidis strain MrB4, isolated from Lake Biwa in Japan.</title>
        <authorList>
            <person name="Miyazaki K."/>
            <person name="Hase E."/>
            <person name="Maruya T."/>
        </authorList>
    </citation>
    <scope>NUCLEOTIDE SEQUENCE [LARGE SCALE GENOMIC DNA]</scope>
    <source>
        <strain evidence="3 4">MrB4</strain>
    </source>
</reference>
<organism evidence="3 4">
    <name type="scientific">Metapseudomonas otitidis</name>
    <dbReference type="NCBI Taxonomy" id="319939"/>
    <lineage>
        <taxon>Bacteria</taxon>
        <taxon>Pseudomonadati</taxon>
        <taxon>Pseudomonadota</taxon>
        <taxon>Gammaproteobacteria</taxon>
        <taxon>Pseudomonadales</taxon>
        <taxon>Pseudomonadaceae</taxon>
        <taxon>Metapseudomonas</taxon>
    </lineage>
</organism>
<sequence length="150" mass="16888">MSNLRRRWRPLVSASTLASLLALAAPTHAQEPSMQIRLELDDTTLTATLDDTPSTREFLAQLPMERVLQDYAETEKISDLPRRLTTEGAPDGYTPRAGDLAYYAPWGNLAIFHRDFRFSRGLVRLGRLDGGVEALRQAGPLRVMIRRLEP</sequence>
<dbReference type="InterPro" id="IPR029000">
    <property type="entry name" value="Cyclophilin-like_dom_sf"/>
</dbReference>
<gene>
    <name evidence="3" type="ORF">PtoMrB4_25720</name>
</gene>
<keyword evidence="1" id="KW-0732">Signal</keyword>
<protein>
    <recommendedName>
        <fullName evidence="2">Cyclophilin-like domain-containing protein</fullName>
    </recommendedName>
</protein>
<feature type="domain" description="Cyclophilin-like" evidence="2">
    <location>
        <begin position="39"/>
        <end position="145"/>
    </location>
</feature>
<dbReference type="KEGG" id="poj:PtoMrB4_25720"/>
<dbReference type="AlphaFoldDB" id="A0A679GEP3"/>
<dbReference type="Proteomes" id="UP000501237">
    <property type="component" value="Chromosome"/>
</dbReference>